<keyword evidence="5" id="KW-1185">Reference proteome</keyword>
<reference evidence="6" key="1">
    <citation type="submission" date="2016-11" db="UniProtKB">
        <authorList>
            <consortium name="WormBaseParasite"/>
        </authorList>
    </citation>
    <scope>IDENTIFICATION</scope>
</reference>
<keyword evidence="2" id="KW-0539">Nucleus</keyword>
<dbReference type="WBParaSite" id="L893_g17352.t1">
    <property type="protein sequence ID" value="L893_g17352.t1"/>
    <property type="gene ID" value="L893_g17352"/>
</dbReference>
<evidence type="ECO:0000256" key="1">
    <source>
        <dbReference type="ARBA" id="ARBA00004123"/>
    </source>
</evidence>
<dbReference type="Pfam" id="PF05615">
    <property type="entry name" value="THOC7"/>
    <property type="match status" value="1"/>
</dbReference>
<sequence>MWTPYVERKAKVAGPVVQLHETTFPELQRTIHDFLNDPTPERLATIEGYIACGEFVMARSALESRRIKRELEFQQQRLQRIKEEKEQLRKQAVLLQGRLHTAKEVRAQNEECRGLVNEINKLPTREEMSSCLEKFREDVLQPAEDRVKELRGMTQAYQTGVCALNEAIEQLERLSEDNGFTLNKLTQKRRSSHRAKKPKLEGDRKRRRESRASRHGD</sequence>
<keyword evidence="3" id="KW-0175">Coiled coil</keyword>
<dbReference type="AlphaFoldDB" id="A0A1I7YLK2"/>
<dbReference type="GO" id="GO:0006397">
    <property type="term" value="P:mRNA processing"/>
    <property type="evidence" value="ECO:0007669"/>
    <property type="project" value="InterPro"/>
</dbReference>
<evidence type="ECO:0000313" key="6">
    <source>
        <dbReference type="WBParaSite" id="L893_g17352.t1"/>
    </source>
</evidence>
<evidence type="ECO:0000313" key="5">
    <source>
        <dbReference type="Proteomes" id="UP000095287"/>
    </source>
</evidence>
<dbReference type="GO" id="GO:0000445">
    <property type="term" value="C:THO complex part of transcription export complex"/>
    <property type="evidence" value="ECO:0007669"/>
    <property type="project" value="InterPro"/>
</dbReference>
<accession>A0A1I7YLK2</accession>
<feature type="compositionally biased region" description="Basic and acidic residues" evidence="4">
    <location>
        <begin position="198"/>
        <end position="217"/>
    </location>
</feature>
<feature type="coiled-coil region" evidence="3">
    <location>
        <begin position="64"/>
        <end position="98"/>
    </location>
</feature>
<feature type="region of interest" description="Disordered" evidence="4">
    <location>
        <begin position="182"/>
        <end position="217"/>
    </location>
</feature>
<proteinExistence type="predicted"/>
<dbReference type="InterPro" id="IPR008501">
    <property type="entry name" value="THOC7/Mft1"/>
</dbReference>
<evidence type="ECO:0000256" key="2">
    <source>
        <dbReference type="ARBA" id="ARBA00023242"/>
    </source>
</evidence>
<comment type="subcellular location">
    <subcellularLocation>
        <location evidence="1">Nucleus</location>
    </subcellularLocation>
</comment>
<evidence type="ECO:0000256" key="3">
    <source>
        <dbReference type="SAM" id="Coils"/>
    </source>
</evidence>
<dbReference type="Proteomes" id="UP000095287">
    <property type="component" value="Unplaced"/>
</dbReference>
<feature type="compositionally biased region" description="Basic residues" evidence="4">
    <location>
        <begin position="186"/>
        <end position="197"/>
    </location>
</feature>
<evidence type="ECO:0000256" key="4">
    <source>
        <dbReference type="SAM" id="MobiDB-lite"/>
    </source>
</evidence>
<organism evidence="5 6">
    <name type="scientific">Steinernema glaseri</name>
    <dbReference type="NCBI Taxonomy" id="37863"/>
    <lineage>
        <taxon>Eukaryota</taxon>
        <taxon>Metazoa</taxon>
        <taxon>Ecdysozoa</taxon>
        <taxon>Nematoda</taxon>
        <taxon>Chromadorea</taxon>
        <taxon>Rhabditida</taxon>
        <taxon>Tylenchina</taxon>
        <taxon>Panagrolaimomorpha</taxon>
        <taxon>Strongyloidoidea</taxon>
        <taxon>Steinernematidae</taxon>
        <taxon>Steinernema</taxon>
    </lineage>
</organism>
<name>A0A1I7YLK2_9BILA</name>
<protein>
    <submittedName>
        <fullName evidence="6">Uncharacterized protein</fullName>
    </submittedName>
</protein>